<feature type="region of interest" description="Disordered" evidence="4">
    <location>
        <begin position="684"/>
        <end position="757"/>
    </location>
</feature>
<evidence type="ECO:0000256" key="2">
    <source>
        <dbReference type="ARBA" id="ARBA00022771"/>
    </source>
</evidence>
<reference evidence="7" key="1">
    <citation type="submission" date="2023-07" db="EMBL/GenBank/DDBJ databases">
        <authorList>
            <person name="Stuckert A."/>
        </authorList>
    </citation>
    <scope>NUCLEOTIDE SEQUENCE</scope>
</reference>
<dbReference type="Proteomes" id="UP001176940">
    <property type="component" value="Unassembled WGS sequence"/>
</dbReference>
<evidence type="ECO:0000256" key="4">
    <source>
        <dbReference type="SAM" id="MobiDB-lite"/>
    </source>
</evidence>
<proteinExistence type="predicted"/>
<dbReference type="Pfam" id="PF02892">
    <property type="entry name" value="zf-BED"/>
    <property type="match status" value="1"/>
</dbReference>
<evidence type="ECO:0000313" key="8">
    <source>
        <dbReference type="Proteomes" id="UP001176940"/>
    </source>
</evidence>
<gene>
    <name evidence="7" type="ORF">RIMI_LOCUS22119655</name>
</gene>
<keyword evidence="1" id="KW-0479">Metal-binding</keyword>
<evidence type="ECO:0000259" key="6">
    <source>
        <dbReference type="Pfam" id="PF26215"/>
    </source>
</evidence>
<feature type="region of interest" description="Disordered" evidence="4">
    <location>
        <begin position="614"/>
        <end position="649"/>
    </location>
</feature>
<organism evidence="7 8">
    <name type="scientific">Ranitomeya imitator</name>
    <name type="common">mimic poison frog</name>
    <dbReference type="NCBI Taxonomy" id="111125"/>
    <lineage>
        <taxon>Eukaryota</taxon>
        <taxon>Metazoa</taxon>
        <taxon>Chordata</taxon>
        <taxon>Craniata</taxon>
        <taxon>Vertebrata</taxon>
        <taxon>Euteleostomi</taxon>
        <taxon>Amphibia</taxon>
        <taxon>Batrachia</taxon>
        <taxon>Anura</taxon>
        <taxon>Neobatrachia</taxon>
        <taxon>Hyloidea</taxon>
        <taxon>Dendrobatidae</taxon>
        <taxon>Dendrobatinae</taxon>
        <taxon>Ranitomeya</taxon>
    </lineage>
</organism>
<feature type="domain" description="BED-type" evidence="5">
    <location>
        <begin position="757"/>
        <end position="791"/>
    </location>
</feature>
<dbReference type="PANTHER" id="PTHR21301:SF13">
    <property type="match status" value="1"/>
</dbReference>
<name>A0ABN9MKP5_9NEOB</name>
<evidence type="ECO:0000259" key="5">
    <source>
        <dbReference type="Pfam" id="PF02892"/>
    </source>
</evidence>
<dbReference type="PANTHER" id="PTHR21301">
    <property type="entry name" value="REVERSE TRANSCRIPTASE"/>
    <property type="match status" value="1"/>
</dbReference>
<sequence length="1021" mass="114232">MPPHGDTSNIDLFSLLVERDLKKLRQTDWRTEDNLTENERRALDGLKSNDLLIIKPSDKGGNLVIMDHPEYRAICVSILQDRTTYEILTTNPLESFKNELRSILEKALSNQLISRGEFDFMLPQFPLTATFYALPKVHKGYHPLKGRPIVSGVDSLTQNCGLYVDQVLCPFVTAMPSYLRDTSDLLLKLEGVNLGRDTWLTSIDIEALYSSIPHWAGIEGVRFFLQQRSIRCGEHNDFVITLLEYILTHNAFTFDGKHFHQLRGTAMGCPCAPSYANLFLGWWEETIVFGDEERWWHKFISIWYRYIDDVFMVWTGTREEFTMFMGCLNINKVGLKFTSEISEIELAFLDLKIVKDESGQVATSIYRKPTSTNSLLHWDSHHPVSLKRGIPKGQFLRLRRNCSREDTFKCQSGDMLNRFREKGYPRPVVSRAYDLARRTDRQGLLQKHRRTEVEDTVRVIGTFDTQHHEVRRAFTRHWDILKLDPDLIDVDYVGKTKREFRRRVGEHMGDIRHKRDTPLAKHMHTHHSDDPTGVRFTILEVVKVNPRGAVTVTADRGRGCGTEDSCPGEGAGCQDQFLGDRSTPLLKPEQCEMVVGWIVDNASSHLATTTTLSSTRSSLSSHECGQDIPHPDPISSHHAECPETTDPTLGLSEELLSFPFQDSEISAGQLEVGKDEIACRAAQSFDQPRSDEGDGGKMSQEVDDDETQLPESQEEEQGAHVEDEVVDDIVTDPTWQEDMHSEDSSTNGEGDSADNPKQAICSTCHARISRGSKTTSLTTTSMIRHMEAKHPTLWAEPQAPGPLPAGHTTASSTVLRRSQSQVHHACEDASSPAPVVAHSQAAPSASASTSLSQHSIQLSITQSLECKRKYPANAPQATVLNSNISPLLALEMLPFRLLETEAFRNLMAAAVPRYSVPSRLYFSRCAISALHQHVSHNISHALHNAVTGKVHLTMDTWTSACGQGRYISMTAHWVNIVEAGTQHILPKPSIAGPASIRVAPTVYSFCTSSSSSSMSEINTSV</sequence>
<keyword evidence="2" id="KW-0863">Zinc-finger</keyword>
<evidence type="ECO:0000256" key="3">
    <source>
        <dbReference type="ARBA" id="ARBA00022833"/>
    </source>
</evidence>
<keyword evidence="8" id="KW-1185">Reference proteome</keyword>
<dbReference type="EMBL" id="CAUEEQ010078224">
    <property type="protein sequence ID" value="CAJ0967291.1"/>
    <property type="molecule type" value="Genomic_DNA"/>
</dbReference>
<feature type="compositionally biased region" description="Acidic residues" evidence="4">
    <location>
        <begin position="701"/>
        <end position="716"/>
    </location>
</feature>
<feature type="region of interest" description="Disordered" evidence="4">
    <location>
        <begin position="829"/>
        <end position="848"/>
    </location>
</feature>
<evidence type="ECO:0008006" key="9">
    <source>
        <dbReference type="Google" id="ProtNLM"/>
    </source>
</evidence>
<feature type="domain" description="Helix-turn-helix" evidence="6">
    <location>
        <begin position="375"/>
        <end position="431"/>
    </location>
</feature>
<keyword evidence="3" id="KW-0862">Zinc</keyword>
<dbReference type="InterPro" id="IPR058912">
    <property type="entry name" value="HTH_animal"/>
</dbReference>
<evidence type="ECO:0000313" key="7">
    <source>
        <dbReference type="EMBL" id="CAJ0967291.1"/>
    </source>
</evidence>
<dbReference type="InterPro" id="IPR003656">
    <property type="entry name" value="Znf_BED"/>
</dbReference>
<comment type="caution">
    <text evidence="7">The sequence shown here is derived from an EMBL/GenBank/DDBJ whole genome shotgun (WGS) entry which is preliminary data.</text>
</comment>
<dbReference type="Pfam" id="PF26215">
    <property type="entry name" value="HTH_animal"/>
    <property type="match status" value="1"/>
</dbReference>
<evidence type="ECO:0000256" key="1">
    <source>
        <dbReference type="ARBA" id="ARBA00022723"/>
    </source>
</evidence>
<accession>A0ABN9MKP5</accession>
<protein>
    <recommendedName>
        <fullName evidence="9">Reverse transcriptase domain-containing protein</fullName>
    </recommendedName>
</protein>